<protein>
    <submittedName>
        <fullName evidence="4">TetR/AcrR family transcriptional regulator</fullName>
    </submittedName>
</protein>
<dbReference type="EMBL" id="JBHSFZ010000062">
    <property type="protein sequence ID" value="MFC4595897.1"/>
    <property type="molecule type" value="Genomic_DNA"/>
</dbReference>
<evidence type="ECO:0000256" key="1">
    <source>
        <dbReference type="ARBA" id="ARBA00023125"/>
    </source>
</evidence>
<dbReference type="Pfam" id="PF14246">
    <property type="entry name" value="TetR_C_7"/>
    <property type="match status" value="1"/>
</dbReference>
<sequence>MVEITSPPISAERDNRTQILNAAGEVFLTEGFERTSVDRIAAVAHMSKQSIYELYPSKLALFEAAVRNKLNGAWLNLSTIDGGASAEDTLARYALRLFEGFAEPVNFGLFRANIAAANHVPDLAAELHEKRLAASQPLADYLETLIDKAMIVPCDPHAMAIRFGGIAVEGARYFLGTPLPGKAAQKRVVAHAVHLFLDGYRSIADVDRVKAAPPLIEPPVREGVTALRLPAEKLLALVDAATSEFLEYGYRRASIDRIAAAVRVSKATIYRQFGNKENLLRYIVQRDIFEASRRPLGQRPTSTDPETGLIDLAREALDRHLEPDNIRMHRLLVVEADFIPDLAQLFYEGRVRRLGEALENQLNTLGLPRPSHSATRIFYTLATFAVRFFTATTPPVAEDREIYARECASLFLHGLRTDNGRYL</sequence>
<organism evidence="4 5">
    <name type="scientific">Sphingobium tyrosinilyticum</name>
    <dbReference type="NCBI Taxonomy" id="2715436"/>
    <lineage>
        <taxon>Bacteria</taxon>
        <taxon>Pseudomonadati</taxon>
        <taxon>Pseudomonadota</taxon>
        <taxon>Alphaproteobacteria</taxon>
        <taxon>Sphingomonadales</taxon>
        <taxon>Sphingomonadaceae</taxon>
        <taxon>Sphingobium</taxon>
    </lineage>
</organism>
<evidence type="ECO:0000313" key="4">
    <source>
        <dbReference type="EMBL" id="MFC4595897.1"/>
    </source>
</evidence>
<evidence type="ECO:0000313" key="5">
    <source>
        <dbReference type="Proteomes" id="UP001595957"/>
    </source>
</evidence>
<keyword evidence="1 2" id="KW-0238">DNA-binding</keyword>
<dbReference type="InterPro" id="IPR009057">
    <property type="entry name" value="Homeodomain-like_sf"/>
</dbReference>
<dbReference type="PRINTS" id="PR00455">
    <property type="entry name" value="HTHTETR"/>
</dbReference>
<feature type="DNA-binding region" description="H-T-H motif" evidence="2">
    <location>
        <begin position="36"/>
        <end position="55"/>
    </location>
</feature>
<comment type="caution">
    <text evidence="4">The sequence shown here is derived from an EMBL/GenBank/DDBJ whole genome shotgun (WGS) entry which is preliminary data.</text>
</comment>
<dbReference type="Proteomes" id="UP001595957">
    <property type="component" value="Unassembled WGS sequence"/>
</dbReference>
<dbReference type="PANTHER" id="PTHR30055:SF146">
    <property type="entry name" value="HTH-TYPE TRANSCRIPTIONAL DUAL REGULATOR CECR"/>
    <property type="match status" value="1"/>
</dbReference>
<dbReference type="PANTHER" id="PTHR30055">
    <property type="entry name" value="HTH-TYPE TRANSCRIPTIONAL REGULATOR RUTR"/>
    <property type="match status" value="1"/>
</dbReference>
<feature type="DNA-binding region" description="H-T-H motif" evidence="2">
    <location>
        <begin position="254"/>
        <end position="273"/>
    </location>
</feature>
<name>A0ABV9F4V7_9SPHN</name>
<feature type="domain" description="HTH tetR-type" evidence="3">
    <location>
        <begin position="231"/>
        <end position="291"/>
    </location>
</feature>
<reference evidence="5" key="1">
    <citation type="journal article" date="2019" name="Int. J. Syst. Evol. Microbiol.">
        <title>The Global Catalogue of Microorganisms (GCM) 10K type strain sequencing project: providing services to taxonomists for standard genome sequencing and annotation.</title>
        <authorList>
            <consortium name="The Broad Institute Genomics Platform"/>
            <consortium name="The Broad Institute Genome Sequencing Center for Infectious Disease"/>
            <person name="Wu L."/>
            <person name="Ma J."/>
        </authorList>
    </citation>
    <scope>NUCLEOTIDE SEQUENCE [LARGE SCALE GENOMIC DNA]</scope>
    <source>
        <strain evidence="5">NBRC 103632</strain>
    </source>
</reference>
<dbReference type="InterPro" id="IPR050109">
    <property type="entry name" value="HTH-type_TetR-like_transc_reg"/>
</dbReference>
<dbReference type="Pfam" id="PF00440">
    <property type="entry name" value="TetR_N"/>
    <property type="match status" value="2"/>
</dbReference>
<keyword evidence="5" id="KW-1185">Reference proteome</keyword>
<accession>A0ABV9F4V7</accession>
<dbReference type="RefSeq" id="WP_380806680.1">
    <property type="nucleotide sequence ID" value="NZ_JBHSFZ010000062.1"/>
</dbReference>
<proteinExistence type="predicted"/>
<dbReference type="PROSITE" id="PS50977">
    <property type="entry name" value="HTH_TETR_2"/>
    <property type="match status" value="2"/>
</dbReference>
<dbReference type="Gene3D" id="1.10.10.60">
    <property type="entry name" value="Homeodomain-like"/>
    <property type="match status" value="1"/>
</dbReference>
<evidence type="ECO:0000256" key="2">
    <source>
        <dbReference type="PROSITE-ProRule" id="PRU00335"/>
    </source>
</evidence>
<dbReference type="InterPro" id="IPR039536">
    <property type="entry name" value="TetR_C_Proteobacteria"/>
</dbReference>
<dbReference type="SUPFAM" id="SSF46689">
    <property type="entry name" value="Homeodomain-like"/>
    <property type="match status" value="2"/>
</dbReference>
<dbReference type="InterPro" id="IPR001647">
    <property type="entry name" value="HTH_TetR"/>
</dbReference>
<feature type="domain" description="HTH tetR-type" evidence="3">
    <location>
        <begin position="13"/>
        <end position="73"/>
    </location>
</feature>
<evidence type="ECO:0000259" key="3">
    <source>
        <dbReference type="PROSITE" id="PS50977"/>
    </source>
</evidence>
<gene>
    <name evidence="4" type="ORF">ACFO3E_17190</name>
</gene>
<dbReference type="Gene3D" id="1.10.357.10">
    <property type="entry name" value="Tetracycline Repressor, domain 2"/>
    <property type="match status" value="2"/>
</dbReference>